<keyword evidence="3" id="KW-1185">Reference proteome</keyword>
<feature type="transmembrane region" description="Helical" evidence="1">
    <location>
        <begin position="6"/>
        <end position="21"/>
    </location>
</feature>
<dbReference type="Proteomes" id="UP000054166">
    <property type="component" value="Unassembled WGS sequence"/>
</dbReference>
<dbReference type="InParanoid" id="A0A0C3FQ70"/>
<feature type="transmembrane region" description="Helical" evidence="1">
    <location>
        <begin position="28"/>
        <end position="50"/>
    </location>
</feature>
<evidence type="ECO:0000313" key="3">
    <source>
        <dbReference type="Proteomes" id="UP000054166"/>
    </source>
</evidence>
<dbReference type="AlphaFoldDB" id="A0A0C3FQ70"/>
<organism evidence="2 3">
    <name type="scientific">Piloderma croceum (strain F 1598)</name>
    <dbReference type="NCBI Taxonomy" id="765440"/>
    <lineage>
        <taxon>Eukaryota</taxon>
        <taxon>Fungi</taxon>
        <taxon>Dikarya</taxon>
        <taxon>Basidiomycota</taxon>
        <taxon>Agaricomycotina</taxon>
        <taxon>Agaricomycetes</taxon>
        <taxon>Agaricomycetidae</taxon>
        <taxon>Atheliales</taxon>
        <taxon>Atheliaceae</taxon>
        <taxon>Piloderma</taxon>
    </lineage>
</organism>
<evidence type="ECO:0000256" key="1">
    <source>
        <dbReference type="SAM" id="Phobius"/>
    </source>
</evidence>
<keyword evidence="1" id="KW-1133">Transmembrane helix</keyword>
<gene>
    <name evidence="2" type="ORF">PILCRDRAFT_321231</name>
</gene>
<sequence>MYVIRIYLMIYTFLLHLVVVTRRRPIEYCLKIAVPSLYDLVVHCMIYLHYSTMVDLLRRMVEIFYHVTLCDIWNDGEKEGSYHTCMIW</sequence>
<dbReference type="EMBL" id="KN832982">
    <property type="protein sequence ID" value="KIM86270.1"/>
    <property type="molecule type" value="Genomic_DNA"/>
</dbReference>
<reference evidence="3" key="2">
    <citation type="submission" date="2015-01" db="EMBL/GenBank/DDBJ databases">
        <title>Evolutionary Origins and Diversification of the Mycorrhizal Mutualists.</title>
        <authorList>
            <consortium name="DOE Joint Genome Institute"/>
            <consortium name="Mycorrhizal Genomics Consortium"/>
            <person name="Kohler A."/>
            <person name="Kuo A."/>
            <person name="Nagy L.G."/>
            <person name="Floudas D."/>
            <person name="Copeland A."/>
            <person name="Barry K.W."/>
            <person name="Cichocki N."/>
            <person name="Veneault-Fourrey C."/>
            <person name="LaButti K."/>
            <person name="Lindquist E.A."/>
            <person name="Lipzen A."/>
            <person name="Lundell T."/>
            <person name="Morin E."/>
            <person name="Murat C."/>
            <person name="Riley R."/>
            <person name="Ohm R."/>
            <person name="Sun H."/>
            <person name="Tunlid A."/>
            <person name="Henrissat B."/>
            <person name="Grigoriev I.V."/>
            <person name="Hibbett D.S."/>
            <person name="Martin F."/>
        </authorList>
    </citation>
    <scope>NUCLEOTIDE SEQUENCE [LARGE SCALE GENOMIC DNA]</scope>
    <source>
        <strain evidence="3">F 1598</strain>
    </source>
</reference>
<keyword evidence="1" id="KW-0472">Membrane</keyword>
<evidence type="ECO:0000313" key="2">
    <source>
        <dbReference type="EMBL" id="KIM86270.1"/>
    </source>
</evidence>
<accession>A0A0C3FQ70</accession>
<dbReference type="HOGENOM" id="CLU_2469879_0_0_1"/>
<name>A0A0C3FQ70_PILCF</name>
<protein>
    <submittedName>
        <fullName evidence="2">Uncharacterized protein</fullName>
    </submittedName>
</protein>
<reference evidence="2 3" key="1">
    <citation type="submission" date="2014-04" db="EMBL/GenBank/DDBJ databases">
        <authorList>
            <consortium name="DOE Joint Genome Institute"/>
            <person name="Kuo A."/>
            <person name="Tarkka M."/>
            <person name="Buscot F."/>
            <person name="Kohler A."/>
            <person name="Nagy L.G."/>
            <person name="Floudas D."/>
            <person name="Copeland A."/>
            <person name="Barry K.W."/>
            <person name="Cichocki N."/>
            <person name="Veneault-Fourrey C."/>
            <person name="LaButti K."/>
            <person name="Lindquist E.A."/>
            <person name="Lipzen A."/>
            <person name="Lundell T."/>
            <person name="Morin E."/>
            <person name="Murat C."/>
            <person name="Sun H."/>
            <person name="Tunlid A."/>
            <person name="Henrissat B."/>
            <person name="Grigoriev I.V."/>
            <person name="Hibbett D.S."/>
            <person name="Martin F."/>
            <person name="Nordberg H.P."/>
            <person name="Cantor M.N."/>
            <person name="Hua S.X."/>
        </authorList>
    </citation>
    <scope>NUCLEOTIDE SEQUENCE [LARGE SCALE GENOMIC DNA]</scope>
    <source>
        <strain evidence="2 3">F 1598</strain>
    </source>
</reference>
<keyword evidence="1" id="KW-0812">Transmembrane</keyword>
<proteinExistence type="predicted"/>